<dbReference type="EMBL" id="LIZX01000036">
    <property type="protein sequence ID" value="KPJ68922.1"/>
    <property type="molecule type" value="Genomic_DNA"/>
</dbReference>
<evidence type="ECO:0000313" key="2">
    <source>
        <dbReference type="EMBL" id="KPJ68922.1"/>
    </source>
</evidence>
<proteinExistence type="predicted"/>
<accession>A0A0S7Y2V6</accession>
<feature type="chain" id="PRO_5006640378" description="CARDB domain-containing protein" evidence="1">
    <location>
        <begin position="34"/>
        <end position="302"/>
    </location>
</feature>
<protein>
    <recommendedName>
        <fullName evidence="4">CARDB domain-containing protein</fullName>
    </recommendedName>
</protein>
<organism evidence="2 3">
    <name type="scientific">candidate division WOR-1 bacterium DG_54_3</name>
    <dbReference type="NCBI Taxonomy" id="1703775"/>
    <lineage>
        <taxon>Bacteria</taxon>
        <taxon>Bacillati</taxon>
        <taxon>Saganbacteria</taxon>
    </lineage>
</organism>
<reference evidence="2 3" key="1">
    <citation type="journal article" date="2015" name="Microbiome">
        <title>Genomic resolution of linkages in carbon, nitrogen, and sulfur cycling among widespread estuary sediment bacteria.</title>
        <authorList>
            <person name="Baker B.J."/>
            <person name="Lazar C.S."/>
            <person name="Teske A.P."/>
            <person name="Dick G.J."/>
        </authorList>
    </citation>
    <scope>NUCLEOTIDE SEQUENCE [LARGE SCALE GENOMIC DNA]</scope>
    <source>
        <strain evidence="2">DG_54_3</strain>
    </source>
</reference>
<evidence type="ECO:0000313" key="3">
    <source>
        <dbReference type="Proteomes" id="UP000051861"/>
    </source>
</evidence>
<dbReference type="Proteomes" id="UP000051861">
    <property type="component" value="Unassembled WGS sequence"/>
</dbReference>
<name>A0A0S7Y2V6_UNCSA</name>
<comment type="caution">
    <text evidence="2">The sequence shown here is derived from an EMBL/GenBank/DDBJ whole genome shotgun (WGS) entry which is preliminary data.</text>
</comment>
<evidence type="ECO:0000256" key="1">
    <source>
        <dbReference type="SAM" id="SignalP"/>
    </source>
</evidence>
<sequence>MITQNSKLKTQKYCCFALCVLSITLVLSGPVYAQQKAEAGEALTRGEAVVRISATDFMKKKIGELLSWTIGYDISKVSRVRLTPTINYIKAVPRKAPPDGRTIIEILASVDDPGGLKNIVGVRADLSSIGRLPNTMLVDNGLFGDEKASDGIYTLQTSASPMIKHGVKEVPVAVANKKGWLALAKTSLDIRRNPDIIGARFTPERVRAGSRSSVTLTVEIDNPGRIEDVEKVTADLRAFGYPDLALLRNDGRGGDAVAGDDIFSVQFLFPEFVKEGEYSIRVGASNLVGGYGFTDVVLKVYK</sequence>
<gene>
    <name evidence="2" type="ORF">AMJ44_05110</name>
</gene>
<feature type="signal peptide" evidence="1">
    <location>
        <begin position="1"/>
        <end position="33"/>
    </location>
</feature>
<keyword evidence="1" id="KW-0732">Signal</keyword>
<dbReference type="AlphaFoldDB" id="A0A0S7Y2V6"/>
<evidence type="ECO:0008006" key="4">
    <source>
        <dbReference type="Google" id="ProtNLM"/>
    </source>
</evidence>